<dbReference type="PANTHER" id="PTHR43133:SF8">
    <property type="entry name" value="RNA POLYMERASE SIGMA FACTOR HI_1459-RELATED"/>
    <property type="match status" value="1"/>
</dbReference>
<dbReference type="Gene3D" id="1.10.1740.10">
    <property type="match status" value="1"/>
</dbReference>
<dbReference type="SUPFAM" id="SSF88659">
    <property type="entry name" value="Sigma3 and sigma4 domains of RNA polymerase sigma factors"/>
    <property type="match status" value="1"/>
</dbReference>
<dbReference type="GO" id="GO:0016987">
    <property type="term" value="F:sigma factor activity"/>
    <property type="evidence" value="ECO:0007669"/>
    <property type="project" value="UniProtKB-KW"/>
</dbReference>
<dbReference type="Pfam" id="PF08281">
    <property type="entry name" value="Sigma70_r4_2"/>
    <property type="match status" value="1"/>
</dbReference>
<keyword evidence="4" id="KW-0238">DNA-binding</keyword>
<proteinExistence type="inferred from homology"/>
<dbReference type="InterPro" id="IPR007627">
    <property type="entry name" value="RNA_pol_sigma70_r2"/>
</dbReference>
<keyword evidence="3" id="KW-0731">Sigma factor</keyword>
<name>A0A6N4E1X4_9GAMM</name>
<feature type="domain" description="RNA polymerase sigma factor 70 region 4 type 2" evidence="7">
    <location>
        <begin position="121"/>
        <end position="171"/>
    </location>
</feature>
<dbReference type="PANTHER" id="PTHR43133">
    <property type="entry name" value="RNA POLYMERASE ECF-TYPE SIGMA FACTO"/>
    <property type="match status" value="1"/>
</dbReference>
<dbReference type="InterPro" id="IPR013249">
    <property type="entry name" value="RNA_pol_sigma70_r4_t2"/>
</dbReference>
<evidence type="ECO:0000256" key="5">
    <source>
        <dbReference type="ARBA" id="ARBA00023163"/>
    </source>
</evidence>
<feature type="domain" description="RNA polymerase sigma-70 region 2" evidence="6">
    <location>
        <begin position="24"/>
        <end position="90"/>
    </location>
</feature>
<keyword evidence="2" id="KW-0805">Transcription regulation</keyword>
<comment type="similarity">
    <text evidence="1">Belongs to the sigma-70 factor family. ECF subfamily.</text>
</comment>
<dbReference type="CDD" id="cd06171">
    <property type="entry name" value="Sigma70_r4"/>
    <property type="match status" value="1"/>
</dbReference>
<evidence type="ECO:0000313" key="8">
    <source>
        <dbReference type="EMBL" id="PUE05104.1"/>
    </source>
</evidence>
<sequence>MKPLDDETLMNRYREGDLGAFDQLYERHRAPLFRYIRRQVSEETLAEELYQEVWLRVIRARNQWVAGKGFRPWLYRIAHNRVVDHWRARRPPTEAVEEEKVVALHGNWPETWLTIRDCVERLFALLGGLSEPQRSAFLLKEEGGLSLKQIAEITGVGHETVKSRLRYALGRLRQGLEDCDESAHY</sequence>
<dbReference type="AlphaFoldDB" id="A0A6N4E1X4"/>
<evidence type="ECO:0000256" key="2">
    <source>
        <dbReference type="ARBA" id="ARBA00023015"/>
    </source>
</evidence>
<gene>
    <name evidence="8" type="ORF">C3L24_01975</name>
</gene>
<accession>A0A6N4E1X4</accession>
<evidence type="ECO:0000259" key="6">
    <source>
        <dbReference type="Pfam" id="PF04542"/>
    </source>
</evidence>
<evidence type="ECO:0000256" key="3">
    <source>
        <dbReference type="ARBA" id="ARBA00023082"/>
    </source>
</evidence>
<dbReference type="SUPFAM" id="SSF88946">
    <property type="entry name" value="Sigma2 domain of RNA polymerase sigma factors"/>
    <property type="match status" value="1"/>
</dbReference>
<dbReference type="InterPro" id="IPR013325">
    <property type="entry name" value="RNA_pol_sigma_r2"/>
</dbReference>
<dbReference type="GO" id="GO:0003677">
    <property type="term" value="F:DNA binding"/>
    <property type="evidence" value="ECO:0007669"/>
    <property type="project" value="UniProtKB-KW"/>
</dbReference>
<organism evidence="8 9">
    <name type="scientific">Candidatus Sedimenticola endophacoides</name>
    <dbReference type="NCBI Taxonomy" id="2548426"/>
    <lineage>
        <taxon>Bacteria</taxon>
        <taxon>Pseudomonadati</taxon>
        <taxon>Pseudomonadota</taxon>
        <taxon>Gammaproteobacteria</taxon>
        <taxon>Chromatiales</taxon>
        <taxon>Sedimenticolaceae</taxon>
        <taxon>Sedimenticola</taxon>
    </lineage>
</organism>
<dbReference type="InterPro" id="IPR014284">
    <property type="entry name" value="RNA_pol_sigma-70_dom"/>
</dbReference>
<dbReference type="EMBL" id="PQCO01000098">
    <property type="protein sequence ID" value="PUE05104.1"/>
    <property type="molecule type" value="Genomic_DNA"/>
</dbReference>
<reference evidence="8 9" key="1">
    <citation type="submission" date="2018-01" db="EMBL/GenBank/DDBJ databases">
        <title>Novel co-symbiosis in the lucinid bivalve Phacoides pectinatus.</title>
        <authorList>
            <person name="Lim S.J."/>
            <person name="Davis B.G."/>
            <person name="Gill D.E."/>
            <person name="Engel A.S."/>
            <person name="Anderson L.C."/>
            <person name="Campbell B.J."/>
        </authorList>
    </citation>
    <scope>NUCLEOTIDE SEQUENCE [LARGE SCALE GENOMIC DNA]</scope>
    <source>
        <strain evidence="8">N3_P5</strain>
    </source>
</reference>
<evidence type="ECO:0000256" key="1">
    <source>
        <dbReference type="ARBA" id="ARBA00010641"/>
    </source>
</evidence>
<dbReference type="InterPro" id="IPR039425">
    <property type="entry name" value="RNA_pol_sigma-70-like"/>
</dbReference>
<dbReference type="InterPro" id="IPR013324">
    <property type="entry name" value="RNA_pol_sigma_r3/r4-like"/>
</dbReference>
<evidence type="ECO:0000313" key="9">
    <source>
        <dbReference type="Proteomes" id="UP000250928"/>
    </source>
</evidence>
<dbReference type="InterPro" id="IPR036388">
    <property type="entry name" value="WH-like_DNA-bd_sf"/>
</dbReference>
<comment type="caution">
    <text evidence="8">The sequence shown here is derived from an EMBL/GenBank/DDBJ whole genome shotgun (WGS) entry which is preliminary data.</text>
</comment>
<keyword evidence="5" id="KW-0804">Transcription</keyword>
<dbReference type="NCBIfam" id="TIGR02937">
    <property type="entry name" value="sigma70-ECF"/>
    <property type="match status" value="1"/>
</dbReference>
<dbReference type="Proteomes" id="UP000250928">
    <property type="component" value="Unassembled WGS sequence"/>
</dbReference>
<dbReference type="Gene3D" id="1.10.10.10">
    <property type="entry name" value="Winged helix-like DNA-binding domain superfamily/Winged helix DNA-binding domain"/>
    <property type="match status" value="1"/>
</dbReference>
<evidence type="ECO:0000256" key="4">
    <source>
        <dbReference type="ARBA" id="ARBA00023125"/>
    </source>
</evidence>
<dbReference type="GO" id="GO:0006352">
    <property type="term" value="P:DNA-templated transcription initiation"/>
    <property type="evidence" value="ECO:0007669"/>
    <property type="project" value="InterPro"/>
</dbReference>
<protein>
    <submittedName>
        <fullName evidence="8">RNA polymerase subunit sigma</fullName>
    </submittedName>
</protein>
<evidence type="ECO:0000259" key="7">
    <source>
        <dbReference type="Pfam" id="PF08281"/>
    </source>
</evidence>
<dbReference type="Pfam" id="PF04542">
    <property type="entry name" value="Sigma70_r2"/>
    <property type="match status" value="1"/>
</dbReference>